<keyword evidence="7" id="KW-0472">Membrane</keyword>
<dbReference type="InterPro" id="IPR011049">
    <property type="entry name" value="Serralysin-like_metalloprot_C"/>
</dbReference>
<dbReference type="PROSITE" id="PS00330">
    <property type="entry name" value="HEMOLYSIN_CALCIUM"/>
    <property type="match status" value="5"/>
</dbReference>
<dbReference type="InterPro" id="IPR001343">
    <property type="entry name" value="Hemolysn_Ca-bd"/>
</dbReference>
<dbReference type="RefSeq" id="WP_151051011.1">
    <property type="nucleotide sequence ID" value="NZ_CP031700.1"/>
</dbReference>
<protein>
    <submittedName>
        <fullName evidence="9">Calcium-binding protein</fullName>
    </submittedName>
</protein>
<feature type="compositionally biased region" description="Low complexity" evidence="8">
    <location>
        <begin position="76"/>
        <end position="91"/>
    </location>
</feature>
<dbReference type="Pfam" id="PF00353">
    <property type="entry name" value="HemolysinCabind"/>
    <property type="match status" value="4"/>
</dbReference>
<keyword evidence="3" id="KW-0964">Secreted</keyword>
<keyword evidence="5" id="KW-0677">Repeat</keyword>
<dbReference type="AlphaFoldDB" id="A0A5J6PU69"/>
<proteinExistence type="predicted"/>
<evidence type="ECO:0000256" key="2">
    <source>
        <dbReference type="ARBA" id="ARBA00004613"/>
    </source>
</evidence>
<dbReference type="GO" id="GO:0016020">
    <property type="term" value="C:membrane"/>
    <property type="evidence" value="ECO:0007669"/>
    <property type="project" value="UniProtKB-SubCell"/>
</dbReference>
<evidence type="ECO:0000313" key="9">
    <source>
        <dbReference type="EMBL" id="QEY26065.1"/>
    </source>
</evidence>
<dbReference type="GO" id="GO:0005509">
    <property type="term" value="F:calcium ion binding"/>
    <property type="evidence" value="ECO:0007669"/>
    <property type="project" value="InterPro"/>
</dbReference>
<dbReference type="InterPro" id="IPR050557">
    <property type="entry name" value="RTX_toxin/Mannuronan_C5-epim"/>
</dbReference>
<dbReference type="PANTHER" id="PTHR38340:SF1">
    <property type="entry name" value="S-LAYER PROTEIN"/>
    <property type="match status" value="1"/>
</dbReference>
<keyword evidence="6" id="KW-0843">Virulence</keyword>
<evidence type="ECO:0000313" key="10">
    <source>
        <dbReference type="Proteomes" id="UP000325713"/>
    </source>
</evidence>
<evidence type="ECO:0000256" key="8">
    <source>
        <dbReference type="SAM" id="MobiDB-lite"/>
    </source>
</evidence>
<dbReference type="Proteomes" id="UP000325713">
    <property type="component" value="Chromosome"/>
</dbReference>
<accession>A0A5J6PU69</accession>
<evidence type="ECO:0000256" key="5">
    <source>
        <dbReference type="ARBA" id="ARBA00022737"/>
    </source>
</evidence>
<feature type="region of interest" description="Disordered" evidence="8">
    <location>
        <begin position="73"/>
        <end position="98"/>
    </location>
</feature>
<name>A0A5J6PU69_9NEIS</name>
<dbReference type="GO" id="GO:0090729">
    <property type="term" value="F:toxin activity"/>
    <property type="evidence" value="ECO:0007669"/>
    <property type="project" value="UniProtKB-KW"/>
</dbReference>
<evidence type="ECO:0000256" key="7">
    <source>
        <dbReference type="ARBA" id="ARBA00023136"/>
    </source>
</evidence>
<dbReference type="PRINTS" id="PR00313">
    <property type="entry name" value="CABNDNGRPT"/>
</dbReference>
<keyword evidence="4" id="KW-0800">Toxin</keyword>
<dbReference type="EMBL" id="CP031700">
    <property type="protein sequence ID" value="QEY26065.1"/>
    <property type="molecule type" value="Genomic_DNA"/>
</dbReference>
<evidence type="ECO:0000256" key="6">
    <source>
        <dbReference type="ARBA" id="ARBA00023026"/>
    </source>
</evidence>
<dbReference type="KEGG" id="nzl:D0T92_05655"/>
<reference evidence="9 10" key="1">
    <citation type="submission" date="2018-08" db="EMBL/GenBank/DDBJ databases">
        <title>Neisseria zalophi ATCC BAA-2455 complete genome.</title>
        <authorList>
            <person name="Veseli I.A."/>
            <person name="Buttler R."/>
            <person name="Mascarenhas dos Santos A.C."/>
            <person name="Pombert J.-F."/>
        </authorList>
    </citation>
    <scope>NUCLEOTIDE SEQUENCE [LARGE SCALE GENOMIC DNA]</scope>
    <source>
        <strain evidence="9 10">ATCC BAA-2455</strain>
    </source>
</reference>
<organism evidence="9 10">
    <name type="scientific">Neisseria zalophi</name>
    <dbReference type="NCBI Taxonomy" id="640030"/>
    <lineage>
        <taxon>Bacteria</taxon>
        <taxon>Pseudomonadati</taxon>
        <taxon>Pseudomonadota</taxon>
        <taxon>Betaproteobacteria</taxon>
        <taxon>Neisseriales</taxon>
        <taxon>Neisseriaceae</taxon>
        <taxon>Neisseria</taxon>
    </lineage>
</organism>
<dbReference type="PANTHER" id="PTHR38340">
    <property type="entry name" value="S-LAYER PROTEIN"/>
    <property type="match status" value="1"/>
</dbReference>
<gene>
    <name evidence="9" type="ORF">D0T92_05655</name>
</gene>
<dbReference type="PRINTS" id="PR01488">
    <property type="entry name" value="RTXTOXINA"/>
</dbReference>
<dbReference type="InterPro" id="IPR003995">
    <property type="entry name" value="RTX_toxin_determinant-A"/>
</dbReference>
<evidence type="ECO:0000256" key="4">
    <source>
        <dbReference type="ARBA" id="ARBA00022656"/>
    </source>
</evidence>
<dbReference type="Gene3D" id="2.150.10.10">
    <property type="entry name" value="Serralysin-like metalloprotease, C-terminal"/>
    <property type="match status" value="4"/>
</dbReference>
<dbReference type="SUPFAM" id="SSF51120">
    <property type="entry name" value="beta-Roll"/>
    <property type="match status" value="3"/>
</dbReference>
<evidence type="ECO:0000256" key="3">
    <source>
        <dbReference type="ARBA" id="ARBA00022525"/>
    </source>
</evidence>
<dbReference type="GO" id="GO:0005576">
    <property type="term" value="C:extracellular region"/>
    <property type="evidence" value="ECO:0007669"/>
    <property type="project" value="UniProtKB-SubCell"/>
</dbReference>
<dbReference type="OrthoDB" id="8601083at2"/>
<evidence type="ECO:0000256" key="1">
    <source>
        <dbReference type="ARBA" id="ARBA00004370"/>
    </source>
</evidence>
<sequence>MDTKQQNGLARENVHSGASVLGNSITVEPKIIDGGSGNNDFYNTAHSSDRVVERENGSINTVIAATSSTLSQNVLTDSGNGNNTSNDSNNTLIGNDDRNRLFGKGGDDTLYGNGGNDFLDGGSGKDTMFGGRGNDIFIVDNVDDKVIEFKNQGVDTVLSSIDYTLPQYVENLTLTGNQALKGEGNDDDNRLIGNGNNNQLMGWKGNDIIYGLGGHDTIYGGDGADRLFGGVGNDTLIGGKDIHPLKNIYGDPYWGDVNDSDDYLDGGVGNDVLMGGKGDDTYFFAKGYGHDTIIDYRIPGIETLSDPEGNNTVRFGSGIRPEDLDISVDVLSGGLISDTWKVNIKGTDDMLFIRNQSADINPAIMNFEFDSKTLQAWTLAESVGIRGNIRDITIDKDQAYRMNIDDFSIGSDNSAPEFIYKIEKITGGRLAYMSVDGQVNEWVESDTFSYFDGGNLIFVPDNNAADAAIQFRFVASDSVSKNDDAYHTIHFTLKDLPDSGEKILFGDAGDNSIIGGNSNDKLYGLDGNDILDGKAGNDVLYGGAGDDTYLFGQGYGTDTIIDTEGSNSVRFAKGISWADLTLSDNYQGGTLTGGSAWQIGFKDTQDSLIIENQSDSKNTSITSFIFDNEILTHNMLLEKINSGITENTLNYADNAEPVQTAVQTPVEGSYSYTDDSSSMAMPRADDYSAAPLI</sequence>
<dbReference type="InterPro" id="IPR018511">
    <property type="entry name" value="Hemolysin-typ_Ca-bd_CS"/>
</dbReference>
<comment type="subcellular location">
    <subcellularLocation>
        <location evidence="1">Membrane</location>
    </subcellularLocation>
    <subcellularLocation>
        <location evidence="2">Secreted</location>
    </subcellularLocation>
</comment>
<keyword evidence="10" id="KW-1185">Reference proteome</keyword>